<gene>
    <name evidence="1" type="ORF">SMRZ_LOCUS7033</name>
</gene>
<dbReference type="AlphaFoldDB" id="A0A183LTA8"/>
<name>A0A183LTA8_9TREM</name>
<accession>A0A183LTA8</accession>
<organism evidence="1 2">
    <name type="scientific">Schistosoma margrebowiei</name>
    <dbReference type="NCBI Taxonomy" id="48269"/>
    <lineage>
        <taxon>Eukaryota</taxon>
        <taxon>Metazoa</taxon>
        <taxon>Spiralia</taxon>
        <taxon>Lophotrochozoa</taxon>
        <taxon>Platyhelminthes</taxon>
        <taxon>Trematoda</taxon>
        <taxon>Digenea</taxon>
        <taxon>Strigeidida</taxon>
        <taxon>Schistosomatoidea</taxon>
        <taxon>Schistosomatidae</taxon>
        <taxon>Schistosoma</taxon>
    </lineage>
</organism>
<dbReference type="Proteomes" id="UP000277204">
    <property type="component" value="Unassembled WGS sequence"/>
</dbReference>
<protein>
    <submittedName>
        <fullName evidence="1">Uncharacterized protein</fullName>
    </submittedName>
</protein>
<proteinExistence type="predicted"/>
<keyword evidence="2" id="KW-1185">Reference proteome</keyword>
<evidence type="ECO:0000313" key="1">
    <source>
        <dbReference type="EMBL" id="VDO74363.1"/>
    </source>
</evidence>
<dbReference type="EMBL" id="UZAI01002749">
    <property type="protein sequence ID" value="VDO74363.1"/>
    <property type="molecule type" value="Genomic_DNA"/>
</dbReference>
<sequence length="158" mass="18572">MYLKIISAIQGKLQGIPLRQIISASIEYSQEDWQLICDYTIYPSFCRNSTILNNLQYFYLHIIVIYSDISNKEEQLIINEQLNCDLDNCWNHAFYAWTGLIKFYQLIGKYEQTFEIGITLEENPLHEDISVIRLILSLEIRINSQVFINIDPFLAVKL</sequence>
<evidence type="ECO:0000313" key="2">
    <source>
        <dbReference type="Proteomes" id="UP000277204"/>
    </source>
</evidence>
<reference evidence="1 2" key="1">
    <citation type="submission" date="2018-11" db="EMBL/GenBank/DDBJ databases">
        <authorList>
            <consortium name="Pathogen Informatics"/>
        </authorList>
    </citation>
    <scope>NUCLEOTIDE SEQUENCE [LARGE SCALE GENOMIC DNA]</scope>
    <source>
        <strain evidence="1 2">Zambia</strain>
    </source>
</reference>